<feature type="region of interest" description="Disordered" evidence="1">
    <location>
        <begin position="1"/>
        <end position="28"/>
    </location>
</feature>
<dbReference type="InParanoid" id="B9TJV4"/>
<organism evidence="2 3">
    <name type="scientific">Ricinus communis</name>
    <name type="common">Castor bean</name>
    <dbReference type="NCBI Taxonomy" id="3988"/>
    <lineage>
        <taxon>Eukaryota</taxon>
        <taxon>Viridiplantae</taxon>
        <taxon>Streptophyta</taxon>
        <taxon>Embryophyta</taxon>
        <taxon>Tracheophyta</taxon>
        <taxon>Spermatophyta</taxon>
        <taxon>Magnoliopsida</taxon>
        <taxon>eudicotyledons</taxon>
        <taxon>Gunneridae</taxon>
        <taxon>Pentapetalae</taxon>
        <taxon>rosids</taxon>
        <taxon>fabids</taxon>
        <taxon>Malpighiales</taxon>
        <taxon>Euphorbiaceae</taxon>
        <taxon>Acalyphoideae</taxon>
        <taxon>Acalypheae</taxon>
        <taxon>Ricinus</taxon>
    </lineage>
</organism>
<protein>
    <submittedName>
        <fullName evidence="2">Uncharacterized protein</fullName>
    </submittedName>
</protein>
<reference evidence="3" key="1">
    <citation type="journal article" date="2010" name="Nat. Biotechnol.">
        <title>Draft genome sequence of the oilseed species Ricinus communis.</title>
        <authorList>
            <person name="Chan A.P."/>
            <person name="Crabtree J."/>
            <person name="Zhao Q."/>
            <person name="Lorenzi H."/>
            <person name="Orvis J."/>
            <person name="Puiu D."/>
            <person name="Melake-Berhan A."/>
            <person name="Jones K.M."/>
            <person name="Redman J."/>
            <person name="Chen G."/>
            <person name="Cahoon E.B."/>
            <person name="Gedil M."/>
            <person name="Stanke M."/>
            <person name="Haas B.J."/>
            <person name="Wortman J.R."/>
            <person name="Fraser-Liggett C.M."/>
            <person name="Ravel J."/>
            <person name="Rabinowicz P.D."/>
        </authorList>
    </citation>
    <scope>NUCLEOTIDE SEQUENCE [LARGE SCALE GENOMIC DNA]</scope>
    <source>
        <strain evidence="3">cv. Hale</strain>
    </source>
</reference>
<evidence type="ECO:0000256" key="1">
    <source>
        <dbReference type="SAM" id="MobiDB-lite"/>
    </source>
</evidence>
<dbReference type="Proteomes" id="UP000008311">
    <property type="component" value="Unassembled WGS sequence"/>
</dbReference>
<feature type="compositionally biased region" description="Polar residues" evidence="1">
    <location>
        <begin position="1"/>
        <end position="11"/>
    </location>
</feature>
<proteinExistence type="predicted"/>
<dbReference type="AlphaFoldDB" id="B9TJV4"/>
<dbReference type="EMBL" id="EQ984402">
    <property type="protein sequence ID" value="EEF23861.1"/>
    <property type="molecule type" value="Genomic_DNA"/>
</dbReference>
<name>B9TJV4_RICCO</name>
<evidence type="ECO:0000313" key="3">
    <source>
        <dbReference type="Proteomes" id="UP000008311"/>
    </source>
</evidence>
<sequence length="55" mass="5513">MTGPAVTTSRAVSMCDGQSEGAARRPAAITRAPAVAACSATARPMPDKPPITTTN</sequence>
<gene>
    <name evidence="2" type="ORF">RCOM_1785110</name>
</gene>
<evidence type="ECO:0000313" key="2">
    <source>
        <dbReference type="EMBL" id="EEF23861.1"/>
    </source>
</evidence>
<accession>B9TJV4</accession>
<keyword evidence="3" id="KW-1185">Reference proteome</keyword>